<dbReference type="InterPro" id="IPR036890">
    <property type="entry name" value="HATPase_C_sf"/>
</dbReference>
<evidence type="ECO:0000256" key="5">
    <source>
        <dbReference type="ARBA" id="ARBA00022679"/>
    </source>
</evidence>
<dbReference type="FunFam" id="1.10.287.130:FF:000001">
    <property type="entry name" value="Two-component sensor histidine kinase"/>
    <property type="match status" value="1"/>
</dbReference>
<keyword evidence="4" id="KW-0597">Phosphoprotein</keyword>
<dbReference type="PANTHER" id="PTHR45528:SF12">
    <property type="entry name" value="SENSOR HISTIDINE KINASE ARSS"/>
    <property type="match status" value="1"/>
</dbReference>
<dbReference type="CDD" id="cd06225">
    <property type="entry name" value="HAMP"/>
    <property type="match status" value="1"/>
</dbReference>
<organism evidence="14 15">
    <name type="scientific">Clostridium luticellarii</name>
    <dbReference type="NCBI Taxonomy" id="1691940"/>
    <lineage>
        <taxon>Bacteria</taxon>
        <taxon>Bacillati</taxon>
        <taxon>Bacillota</taxon>
        <taxon>Clostridia</taxon>
        <taxon>Eubacteriales</taxon>
        <taxon>Clostridiaceae</taxon>
        <taxon>Clostridium</taxon>
    </lineage>
</organism>
<evidence type="ECO:0000313" key="15">
    <source>
        <dbReference type="Proteomes" id="UP000237798"/>
    </source>
</evidence>
<dbReference type="InterPro" id="IPR050398">
    <property type="entry name" value="HssS/ArlS-like"/>
</dbReference>
<dbReference type="AlphaFoldDB" id="A0A2T0BM19"/>
<dbReference type="GO" id="GO:0000155">
    <property type="term" value="F:phosphorelay sensor kinase activity"/>
    <property type="evidence" value="ECO:0007669"/>
    <property type="project" value="InterPro"/>
</dbReference>
<dbReference type="Gene3D" id="3.30.565.10">
    <property type="entry name" value="Histidine kinase-like ATPase, C-terminal domain"/>
    <property type="match status" value="1"/>
</dbReference>
<dbReference type="PROSITE" id="PS50885">
    <property type="entry name" value="HAMP"/>
    <property type="match status" value="1"/>
</dbReference>
<evidence type="ECO:0000256" key="11">
    <source>
        <dbReference type="SAM" id="Phobius"/>
    </source>
</evidence>
<dbReference type="OrthoDB" id="9786919at2"/>
<dbReference type="InterPro" id="IPR003661">
    <property type="entry name" value="HisK_dim/P_dom"/>
</dbReference>
<comment type="caution">
    <text evidence="14">The sequence shown here is derived from an EMBL/GenBank/DDBJ whole genome shotgun (WGS) entry which is preliminary data.</text>
</comment>
<keyword evidence="8 11" id="KW-1133">Transmembrane helix</keyword>
<dbReference type="InterPro" id="IPR004358">
    <property type="entry name" value="Sig_transdc_His_kin-like_C"/>
</dbReference>
<feature type="domain" description="Histidine kinase" evidence="12">
    <location>
        <begin position="171"/>
        <end position="386"/>
    </location>
</feature>
<dbReference type="InterPro" id="IPR005467">
    <property type="entry name" value="His_kinase_dom"/>
</dbReference>
<dbReference type="Pfam" id="PF00512">
    <property type="entry name" value="HisKA"/>
    <property type="match status" value="1"/>
</dbReference>
<evidence type="ECO:0000259" key="13">
    <source>
        <dbReference type="PROSITE" id="PS50885"/>
    </source>
</evidence>
<dbReference type="Pfam" id="PF02518">
    <property type="entry name" value="HATPase_c"/>
    <property type="match status" value="1"/>
</dbReference>
<evidence type="ECO:0000256" key="3">
    <source>
        <dbReference type="ARBA" id="ARBA00012438"/>
    </source>
</evidence>
<dbReference type="SUPFAM" id="SSF158472">
    <property type="entry name" value="HAMP domain-like"/>
    <property type="match status" value="1"/>
</dbReference>
<dbReference type="FunFam" id="3.30.565.10:FF:000006">
    <property type="entry name" value="Sensor histidine kinase WalK"/>
    <property type="match status" value="1"/>
</dbReference>
<evidence type="ECO:0000256" key="8">
    <source>
        <dbReference type="ARBA" id="ARBA00022989"/>
    </source>
</evidence>
<evidence type="ECO:0000256" key="1">
    <source>
        <dbReference type="ARBA" id="ARBA00000085"/>
    </source>
</evidence>
<dbReference type="SMART" id="SM00304">
    <property type="entry name" value="HAMP"/>
    <property type="match status" value="1"/>
</dbReference>
<comment type="subcellular location">
    <subcellularLocation>
        <location evidence="2">Membrane</location>
        <topology evidence="2">Multi-pass membrane protein</topology>
    </subcellularLocation>
</comment>
<evidence type="ECO:0000256" key="4">
    <source>
        <dbReference type="ARBA" id="ARBA00022553"/>
    </source>
</evidence>
<dbReference type="CDD" id="cd00082">
    <property type="entry name" value="HisKA"/>
    <property type="match status" value="1"/>
</dbReference>
<dbReference type="InterPro" id="IPR003594">
    <property type="entry name" value="HATPase_dom"/>
</dbReference>
<dbReference type="InterPro" id="IPR036097">
    <property type="entry name" value="HisK_dim/P_sf"/>
</dbReference>
<dbReference type="Gene3D" id="1.10.287.130">
    <property type="match status" value="1"/>
</dbReference>
<keyword evidence="10 11" id="KW-0472">Membrane</keyword>
<evidence type="ECO:0000256" key="9">
    <source>
        <dbReference type="ARBA" id="ARBA00023012"/>
    </source>
</evidence>
<proteinExistence type="predicted"/>
<evidence type="ECO:0000256" key="2">
    <source>
        <dbReference type="ARBA" id="ARBA00004141"/>
    </source>
</evidence>
<dbReference type="SMART" id="SM00388">
    <property type="entry name" value="HisKA"/>
    <property type="match status" value="1"/>
</dbReference>
<reference evidence="14 15" key="1">
    <citation type="submission" date="2018-03" db="EMBL/GenBank/DDBJ databases">
        <title>Genome sequence of Clostridium luticellarii DSM 29923.</title>
        <authorList>
            <person name="Poehlein A."/>
            <person name="Daniel R."/>
        </authorList>
    </citation>
    <scope>NUCLEOTIDE SEQUENCE [LARGE SCALE GENOMIC DNA]</scope>
    <source>
        <strain evidence="14 15">DSM 29923</strain>
    </source>
</reference>
<feature type="transmembrane region" description="Helical" evidence="11">
    <location>
        <begin position="48"/>
        <end position="72"/>
    </location>
</feature>
<dbReference type="EMBL" id="PVXP01000029">
    <property type="protein sequence ID" value="PRR84927.1"/>
    <property type="molecule type" value="Genomic_DNA"/>
</dbReference>
<dbReference type="PROSITE" id="PS50109">
    <property type="entry name" value="HIS_KIN"/>
    <property type="match status" value="1"/>
</dbReference>
<protein>
    <recommendedName>
        <fullName evidence="3">histidine kinase</fullName>
        <ecNumber evidence="3">2.7.13.3</ecNumber>
    </recommendedName>
</protein>
<dbReference type="Proteomes" id="UP000237798">
    <property type="component" value="Unassembled WGS sequence"/>
</dbReference>
<keyword evidence="5 14" id="KW-0808">Transferase</keyword>
<feature type="transmembrane region" description="Helical" evidence="11">
    <location>
        <begin position="84"/>
        <end position="104"/>
    </location>
</feature>
<dbReference type="GO" id="GO:0016020">
    <property type="term" value="C:membrane"/>
    <property type="evidence" value="ECO:0007669"/>
    <property type="project" value="UniProtKB-SubCell"/>
</dbReference>
<evidence type="ECO:0000313" key="14">
    <source>
        <dbReference type="EMBL" id="PRR84927.1"/>
    </source>
</evidence>
<dbReference type="SUPFAM" id="SSF47384">
    <property type="entry name" value="Homodimeric domain of signal transducing histidine kinase"/>
    <property type="match status" value="1"/>
</dbReference>
<name>A0A2T0BM19_9CLOT</name>
<dbReference type="CDD" id="cd00075">
    <property type="entry name" value="HATPase"/>
    <property type="match status" value="1"/>
</dbReference>
<dbReference type="RefSeq" id="WP_106009724.1">
    <property type="nucleotide sequence ID" value="NZ_JALCQO010000008.1"/>
</dbReference>
<accession>A0A2T0BM19</accession>
<evidence type="ECO:0000259" key="12">
    <source>
        <dbReference type="PROSITE" id="PS50109"/>
    </source>
</evidence>
<dbReference type="SMART" id="SM00387">
    <property type="entry name" value="HATPase_c"/>
    <property type="match status" value="1"/>
</dbReference>
<evidence type="ECO:0000256" key="10">
    <source>
        <dbReference type="ARBA" id="ARBA00023136"/>
    </source>
</evidence>
<sequence>MNKLELRSLFERIYKVTKYILAFSCNIIGRITESIMEKMRFSISFKITITYVFIFSIVFLLMAAGVMGSFVYYTRSGGNWDYNLLLSVVMVVLGISGLVLVVVFGSKASRKFLSPVHQMTETVKEISIKDLGRRIDVRGSKNELKDLAKTFNEMLDRIQNSVEQQNQFISDASHELRTPISVIQGYADLLDRWGKNDRAVLEESIESIKSEAENMKELVEKLLFLARGDRNAQKLERSKFSLNELIGELIKETRIIDKEHILKNEHNDKIDIWADRKLMKEALRIFIDNSIKYTPSGGAIMLDSYLRKSEAVIVVSDTGAGIAEKDIPHIFDRFYRADKSRTKSSGGTGLGLSIAKWIIDQHNGKISVWSEIQIGTVIKIILPVFEV</sequence>
<keyword evidence="15" id="KW-1185">Reference proteome</keyword>
<evidence type="ECO:0000256" key="6">
    <source>
        <dbReference type="ARBA" id="ARBA00022692"/>
    </source>
</evidence>
<dbReference type="PRINTS" id="PR00344">
    <property type="entry name" value="BCTRLSENSOR"/>
</dbReference>
<evidence type="ECO:0000256" key="7">
    <source>
        <dbReference type="ARBA" id="ARBA00022777"/>
    </source>
</evidence>
<keyword evidence="6 11" id="KW-0812">Transmembrane</keyword>
<dbReference type="Gene3D" id="6.10.340.10">
    <property type="match status" value="1"/>
</dbReference>
<gene>
    <name evidence="14" type="primary">arlS_1</name>
    <name evidence="14" type="ORF">CLLU_21210</name>
</gene>
<dbReference type="Pfam" id="PF00672">
    <property type="entry name" value="HAMP"/>
    <property type="match status" value="1"/>
</dbReference>
<keyword evidence="7 14" id="KW-0418">Kinase</keyword>
<keyword evidence="9" id="KW-0902">Two-component regulatory system</keyword>
<dbReference type="EC" id="2.7.13.3" evidence="3"/>
<comment type="catalytic activity">
    <reaction evidence="1">
        <text>ATP + protein L-histidine = ADP + protein N-phospho-L-histidine.</text>
        <dbReference type="EC" id="2.7.13.3"/>
    </reaction>
</comment>
<dbReference type="PANTHER" id="PTHR45528">
    <property type="entry name" value="SENSOR HISTIDINE KINASE CPXA"/>
    <property type="match status" value="1"/>
</dbReference>
<dbReference type="InterPro" id="IPR003660">
    <property type="entry name" value="HAMP_dom"/>
</dbReference>
<feature type="domain" description="HAMP" evidence="13">
    <location>
        <begin position="110"/>
        <end position="163"/>
    </location>
</feature>
<dbReference type="SUPFAM" id="SSF55874">
    <property type="entry name" value="ATPase domain of HSP90 chaperone/DNA topoisomerase II/histidine kinase"/>
    <property type="match status" value="1"/>
</dbReference>